<evidence type="ECO:0000313" key="4">
    <source>
        <dbReference type="Proteomes" id="UP001596501"/>
    </source>
</evidence>
<evidence type="ECO:0000259" key="1">
    <source>
        <dbReference type="PROSITE" id="PS50906"/>
    </source>
</evidence>
<evidence type="ECO:0000259" key="2">
    <source>
        <dbReference type="PROSITE" id="PS50921"/>
    </source>
</evidence>
<keyword evidence="4" id="KW-1185">Reference proteome</keyword>
<protein>
    <submittedName>
        <fullName evidence="3">Nitrate- and nitrite sensing domain-containing protein</fullName>
    </submittedName>
</protein>
<dbReference type="PROSITE" id="PS50921">
    <property type="entry name" value="ANTAR"/>
    <property type="match status" value="1"/>
</dbReference>
<dbReference type="RefSeq" id="WP_382220266.1">
    <property type="nucleotide sequence ID" value="NZ_JBHTCA010000003.1"/>
</dbReference>
<dbReference type="InterPro" id="IPR036388">
    <property type="entry name" value="WH-like_DNA-bd_sf"/>
</dbReference>
<dbReference type="InterPro" id="IPR010910">
    <property type="entry name" value="Nitrate/nitrite_sensing_bac"/>
</dbReference>
<feature type="domain" description="NIT" evidence="1">
    <location>
        <begin position="30"/>
        <end position="285"/>
    </location>
</feature>
<dbReference type="EMBL" id="JBHTCA010000003">
    <property type="protein sequence ID" value="MFC7408203.1"/>
    <property type="molecule type" value="Genomic_DNA"/>
</dbReference>
<dbReference type="Pfam" id="PF08376">
    <property type="entry name" value="NIT"/>
    <property type="match status" value="1"/>
</dbReference>
<sequence>MKSGLHFLLAAKCCEIGELQQLTLTAELVDASARLVHELQRERGMSNLYLGSAGQRFGAERLAQVAQTAHAEHALRQHFDQLDTQATQLRQGARLFARIAYVLHGLAALPALRQQVARGAWLPAQATAAYTRLIAGLLAVIFEAADTASDPAISRLLVGFFNFMQSKELAGQERATGSALFASGHADDAGQQRLAYLIESQERALEVFAQFAPGEAVALWQRSDDPNTRAALERMRRMLCATVAGGALNPELSQRWFDTCTERMEAMKAVEDHLSKDLRAVCHQRREHLVQELQALDQVPTSVLPAGLDFFDATPDGSPSPGLPLGTQLQHSVLELVQAQAQRLQAMSAELDTTRASLNERKLVERAKGLLMAQRQLSEAQAHKTLRQLAMNQNRRLVDVAEAVLALADLTTGTVHPRTDAATHK</sequence>
<dbReference type="PROSITE" id="PS50906">
    <property type="entry name" value="NIT"/>
    <property type="match status" value="1"/>
</dbReference>
<gene>
    <name evidence="3" type="ORF">ACFQPB_04965</name>
</gene>
<dbReference type="SUPFAM" id="SSF52172">
    <property type="entry name" value="CheY-like"/>
    <property type="match status" value="1"/>
</dbReference>
<dbReference type="SMART" id="SM01012">
    <property type="entry name" value="ANTAR"/>
    <property type="match status" value="1"/>
</dbReference>
<dbReference type="Pfam" id="PF03861">
    <property type="entry name" value="ANTAR"/>
    <property type="match status" value="1"/>
</dbReference>
<reference evidence="4" key="1">
    <citation type="journal article" date="2019" name="Int. J. Syst. Evol. Microbiol.">
        <title>The Global Catalogue of Microorganisms (GCM) 10K type strain sequencing project: providing services to taxonomists for standard genome sequencing and annotation.</title>
        <authorList>
            <consortium name="The Broad Institute Genomics Platform"/>
            <consortium name="The Broad Institute Genome Sequencing Center for Infectious Disease"/>
            <person name="Wu L."/>
            <person name="Ma J."/>
        </authorList>
    </citation>
    <scope>NUCLEOTIDE SEQUENCE [LARGE SCALE GENOMIC DNA]</scope>
    <source>
        <strain evidence="4">CGMCC 1.12371</strain>
    </source>
</reference>
<feature type="domain" description="ANTAR" evidence="2">
    <location>
        <begin position="344"/>
        <end position="405"/>
    </location>
</feature>
<proteinExistence type="predicted"/>
<dbReference type="InterPro" id="IPR011006">
    <property type="entry name" value="CheY-like_superfamily"/>
</dbReference>
<name>A0ABW2QLM6_9BURK</name>
<dbReference type="InterPro" id="IPR013587">
    <property type="entry name" value="Nitrate/nitrite_sensing"/>
</dbReference>
<dbReference type="Proteomes" id="UP001596501">
    <property type="component" value="Unassembled WGS sequence"/>
</dbReference>
<dbReference type="InterPro" id="IPR005561">
    <property type="entry name" value="ANTAR"/>
</dbReference>
<evidence type="ECO:0000313" key="3">
    <source>
        <dbReference type="EMBL" id="MFC7408203.1"/>
    </source>
</evidence>
<accession>A0ABW2QLM6</accession>
<dbReference type="Gene3D" id="1.10.10.10">
    <property type="entry name" value="Winged helix-like DNA-binding domain superfamily/Winged helix DNA-binding domain"/>
    <property type="match status" value="1"/>
</dbReference>
<organism evidence="3 4">
    <name type="scientific">Hydrogenophaga atypica</name>
    <dbReference type="NCBI Taxonomy" id="249409"/>
    <lineage>
        <taxon>Bacteria</taxon>
        <taxon>Pseudomonadati</taxon>
        <taxon>Pseudomonadota</taxon>
        <taxon>Betaproteobacteria</taxon>
        <taxon>Burkholderiales</taxon>
        <taxon>Comamonadaceae</taxon>
        <taxon>Hydrogenophaga</taxon>
    </lineage>
</organism>
<comment type="caution">
    <text evidence="3">The sequence shown here is derived from an EMBL/GenBank/DDBJ whole genome shotgun (WGS) entry which is preliminary data.</text>
</comment>